<dbReference type="PANTHER" id="PTHR11825:SF44">
    <property type="entry name" value="BRANCHED-CHAIN-AMINO-ACID AMINOTRANSFERASE"/>
    <property type="match status" value="1"/>
</dbReference>
<dbReference type="EC" id="2.6.1.42" evidence="11"/>
<dbReference type="Gene3D" id="3.30.470.10">
    <property type="match status" value="1"/>
</dbReference>
<evidence type="ECO:0000256" key="10">
    <source>
        <dbReference type="RuleBase" id="RU004516"/>
    </source>
</evidence>
<dbReference type="Proteomes" id="UP000224854">
    <property type="component" value="Unassembled WGS sequence"/>
</dbReference>
<dbReference type="NCBIfam" id="NF009897">
    <property type="entry name" value="PRK13357.1"/>
    <property type="match status" value="1"/>
</dbReference>
<comment type="similarity">
    <text evidence="2 9">Belongs to the class-IV pyridoxal-phosphate-dependent aminotransferase family.</text>
</comment>
<dbReference type="PROSITE" id="PS00770">
    <property type="entry name" value="AA_TRANSFER_CLASS_4"/>
    <property type="match status" value="1"/>
</dbReference>
<evidence type="ECO:0000256" key="2">
    <source>
        <dbReference type="ARBA" id="ARBA00009320"/>
    </source>
</evidence>
<evidence type="ECO:0000256" key="7">
    <source>
        <dbReference type="ARBA" id="ARBA00023304"/>
    </source>
</evidence>
<dbReference type="GO" id="GO:0052655">
    <property type="term" value="F:L-valine-2-oxoglutarate transaminase activity"/>
    <property type="evidence" value="ECO:0007669"/>
    <property type="project" value="RHEA"/>
</dbReference>
<dbReference type="Gene3D" id="3.20.10.10">
    <property type="entry name" value="D-amino Acid Aminotransferase, subunit A, domain 2"/>
    <property type="match status" value="1"/>
</dbReference>
<evidence type="ECO:0000256" key="4">
    <source>
        <dbReference type="ARBA" id="ARBA00022605"/>
    </source>
</evidence>
<dbReference type="Pfam" id="PF01063">
    <property type="entry name" value="Aminotran_4"/>
    <property type="match status" value="1"/>
</dbReference>
<comment type="catalytic activity">
    <reaction evidence="11">
        <text>L-isoleucine + 2-oxoglutarate = (S)-3-methyl-2-oxopentanoate + L-glutamate</text>
        <dbReference type="Rhea" id="RHEA:24801"/>
        <dbReference type="ChEBI" id="CHEBI:16810"/>
        <dbReference type="ChEBI" id="CHEBI:29985"/>
        <dbReference type="ChEBI" id="CHEBI:35146"/>
        <dbReference type="ChEBI" id="CHEBI:58045"/>
        <dbReference type="EC" id="2.6.1.42"/>
    </reaction>
</comment>
<reference evidence="12 13" key="1">
    <citation type="submission" date="2017-06" db="EMBL/GenBank/DDBJ databases">
        <title>Ant-infecting Ophiocordyceps genomes reveal a high diversity of potential behavioral manipulation genes and a possible major role for enterotoxins.</title>
        <authorList>
            <person name="De Bekker C."/>
            <person name="Evans H.C."/>
            <person name="Brachmann A."/>
            <person name="Hughes D.P."/>
        </authorList>
    </citation>
    <scope>NUCLEOTIDE SEQUENCE [LARGE SCALE GENOMIC DNA]</scope>
    <source>
        <strain evidence="12 13">1348a</strain>
    </source>
</reference>
<dbReference type="OrthoDB" id="1732691at2759"/>
<dbReference type="PIRSF" id="PIRSF006468">
    <property type="entry name" value="BCAT1"/>
    <property type="match status" value="1"/>
</dbReference>
<dbReference type="FunFam" id="3.30.470.10:FF:000005">
    <property type="entry name" value="Branched-chain-amino-acid aminotransferase"/>
    <property type="match status" value="1"/>
</dbReference>
<dbReference type="InterPro" id="IPR033939">
    <property type="entry name" value="BCAT_family"/>
</dbReference>
<evidence type="ECO:0000256" key="3">
    <source>
        <dbReference type="ARBA" id="ARBA00022576"/>
    </source>
</evidence>
<dbReference type="FunFam" id="3.20.10.10:FF:000004">
    <property type="entry name" value="Branched-chain-amino-acid aminotransferase"/>
    <property type="match status" value="1"/>
</dbReference>
<dbReference type="SUPFAM" id="SSF56752">
    <property type="entry name" value="D-aminoacid aminotransferase-like PLP-dependent enzymes"/>
    <property type="match status" value="1"/>
</dbReference>
<name>A0A2C5ZBM6_9HYPO</name>
<keyword evidence="5 11" id="KW-0808">Transferase</keyword>
<dbReference type="GO" id="GO:0009099">
    <property type="term" value="P:L-valine biosynthetic process"/>
    <property type="evidence" value="ECO:0007669"/>
    <property type="project" value="TreeGrafter"/>
</dbReference>
<keyword evidence="3 11" id="KW-0032">Aminotransferase</keyword>
<evidence type="ECO:0000256" key="11">
    <source>
        <dbReference type="RuleBase" id="RU004517"/>
    </source>
</evidence>
<feature type="modified residue" description="N6-(pyridoxal phosphate)lysine" evidence="8">
    <location>
        <position position="250"/>
    </location>
</feature>
<evidence type="ECO:0000256" key="5">
    <source>
        <dbReference type="ARBA" id="ARBA00022679"/>
    </source>
</evidence>
<evidence type="ECO:0000256" key="1">
    <source>
        <dbReference type="ARBA" id="ARBA00001933"/>
    </source>
</evidence>
<dbReference type="AlphaFoldDB" id="A0A2C5ZBM6"/>
<accession>A0A2C5ZBM6</accession>
<comment type="cofactor">
    <cofactor evidence="1 10">
        <name>pyridoxal 5'-phosphate</name>
        <dbReference type="ChEBI" id="CHEBI:597326"/>
    </cofactor>
</comment>
<dbReference type="InterPro" id="IPR005786">
    <property type="entry name" value="B_amino_transII"/>
</dbReference>
<dbReference type="GO" id="GO:0052654">
    <property type="term" value="F:L-leucine-2-oxoglutarate transaminase activity"/>
    <property type="evidence" value="ECO:0007669"/>
    <property type="project" value="RHEA"/>
</dbReference>
<dbReference type="GO" id="GO:0009098">
    <property type="term" value="P:L-leucine biosynthetic process"/>
    <property type="evidence" value="ECO:0007669"/>
    <property type="project" value="TreeGrafter"/>
</dbReference>
<dbReference type="CDD" id="cd01557">
    <property type="entry name" value="BCAT_beta_family"/>
    <property type="match status" value="1"/>
</dbReference>
<keyword evidence="6 10" id="KW-0663">Pyridoxal phosphate</keyword>
<proteinExistence type="inferred from homology"/>
<comment type="caution">
    <text evidence="12">The sequence shown here is derived from an EMBL/GenBank/DDBJ whole genome shotgun (WGS) entry which is preliminary data.</text>
</comment>
<dbReference type="InterPro" id="IPR043131">
    <property type="entry name" value="BCAT-like_N"/>
</dbReference>
<evidence type="ECO:0000313" key="13">
    <source>
        <dbReference type="Proteomes" id="UP000224854"/>
    </source>
</evidence>
<comment type="catalytic activity">
    <reaction evidence="11">
        <text>L-valine + 2-oxoglutarate = 3-methyl-2-oxobutanoate + L-glutamate</text>
        <dbReference type="Rhea" id="RHEA:24813"/>
        <dbReference type="ChEBI" id="CHEBI:11851"/>
        <dbReference type="ChEBI" id="CHEBI:16810"/>
        <dbReference type="ChEBI" id="CHEBI:29985"/>
        <dbReference type="ChEBI" id="CHEBI:57762"/>
        <dbReference type="EC" id="2.6.1.42"/>
    </reaction>
</comment>
<dbReference type="EMBL" id="NJEU01000191">
    <property type="protein sequence ID" value="PHH79285.1"/>
    <property type="molecule type" value="Genomic_DNA"/>
</dbReference>
<protein>
    <recommendedName>
        <fullName evidence="11">Branched-chain-amino-acid aminotransferase</fullName>
        <ecNumber evidence="11">2.6.1.42</ecNumber>
    </recommendedName>
</protein>
<keyword evidence="13" id="KW-1185">Reference proteome</keyword>
<sequence>MAMPTLRSTALRRGLAACSRAADLHRQARPVRCFNTMAARRDTTPDVLSDYPGLDASKLKISKTNKPKPLLPKKDLVFGRHFTDHMLMVEWTVAEGWKTPAIVPYQNICLDPSTSVFHYGIECFEGQKAYRAADGQIRLFRCNKNMARLNKSAARLALPTFDPVELETLLRTLVRLEDRFVPNERGYSLYLRTTMIGTQPSLGIGPSNSALLYCITCPVGPYYPTGFQAVSLEATSESVRAWPGGAGDKKLGANYAPCIMPQLMAAKRGFHQNLWLFGQDQRVTEVGAMNFFAVLVNESGQKELITPPLDGTILEGITRDSVLALARERLVPQGWAVTERYCTMPELAAASDSGRLVEAFGVGTAAVVSPIRSIGWNGRTVTCGLEPHEEAGETAIKIKTWVEEIQYGEVPHEWSTAA</sequence>
<keyword evidence="4 11" id="KW-0028">Amino-acid biosynthesis</keyword>
<evidence type="ECO:0000256" key="6">
    <source>
        <dbReference type="ARBA" id="ARBA00022898"/>
    </source>
</evidence>
<gene>
    <name evidence="12" type="ORF">CDD82_2499</name>
</gene>
<evidence type="ECO:0000256" key="9">
    <source>
        <dbReference type="RuleBase" id="RU004106"/>
    </source>
</evidence>
<dbReference type="PANTHER" id="PTHR11825">
    <property type="entry name" value="SUBGROUP IIII AMINOTRANSFERASE"/>
    <property type="match status" value="1"/>
</dbReference>
<dbReference type="GO" id="GO:0052656">
    <property type="term" value="F:L-isoleucine-2-oxoglutarate transaminase activity"/>
    <property type="evidence" value="ECO:0007669"/>
    <property type="project" value="RHEA"/>
</dbReference>
<dbReference type="InterPro" id="IPR001544">
    <property type="entry name" value="Aminotrans_IV"/>
</dbReference>
<dbReference type="NCBIfam" id="TIGR01123">
    <property type="entry name" value="ilvE_II"/>
    <property type="match status" value="1"/>
</dbReference>
<keyword evidence="7 11" id="KW-0100">Branched-chain amino acid biosynthesis</keyword>
<organism evidence="12 13">
    <name type="scientific">Ophiocordyceps australis</name>
    <dbReference type="NCBI Taxonomy" id="1399860"/>
    <lineage>
        <taxon>Eukaryota</taxon>
        <taxon>Fungi</taxon>
        <taxon>Dikarya</taxon>
        <taxon>Ascomycota</taxon>
        <taxon>Pezizomycotina</taxon>
        <taxon>Sordariomycetes</taxon>
        <taxon>Hypocreomycetidae</taxon>
        <taxon>Hypocreales</taxon>
        <taxon>Ophiocordycipitaceae</taxon>
        <taxon>Ophiocordyceps</taxon>
    </lineage>
</organism>
<dbReference type="InterPro" id="IPR018300">
    <property type="entry name" value="Aminotrans_IV_CS"/>
</dbReference>
<dbReference type="InterPro" id="IPR043132">
    <property type="entry name" value="BCAT-like_C"/>
</dbReference>
<evidence type="ECO:0000313" key="12">
    <source>
        <dbReference type="EMBL" id="PHH79285.1"/>
    </source>
</evidence>
<evidence type="ECO:0000256" key="8">
    <source>
        <dbReference type="PIRSR" id="PIRSR006468-1"/>
    </source>
</evidence>
<dbReference type="InterPro" id="IPR036038">
    <property type="entry name" value="Aminotransferase-like"/>
</dbReference>
<dbReference type="GO" id="GO:0005739">
    <property type="term" value="C:mitochondrion"/>
    <property type="evidence" value="ECO:0007669"/>
    <property type="project" value="TreeGrafter"/>
</dbReference>
<comment type="catalytic activity">
    <reaction evidence="11">
        <text>L-leucine + 2-oxoglutarate = 4-methyl-2-oxopentanoate + L-glutamate</text>
        <dbReference type="Rhea" id="RHEA:18321"/>
        <dbReference type="ChEBI" id="CHEBI:16810"/>
        <dbReference type="ChEBI" id="CHEBI:17865"/>
        <dbReference type="ChEBI" id="CHEBI:29985"/>
        <dbReference type="ChEBI" id="CHEBI:57427"/>
        <dbReference type="EC" id="2.6.1.42"/>
    </reaction>
</comment>